<name>A0A6P2J7F4_9BURK</name>
<evidence type="ECO:0000256" key="1">
    <source>
        <dbReference type="SAM" id="MobiDB-lite"/>
    </source>
</evidence>
<evidence type="ECO:0000313" key="2">
    <source>
        <dbReference type="EMBL" id="VWB38379.1"/>
    </source>
</evidence>
<evidence type="ECO:0000313" key="3">
    <source>
        <dbReference type="Proteomes" id="UP000494162"/>
    </source>
</evidence>
<sequence>MRPIPGIWIYVTAITTVLALDGCASATGNTDGKTRMPDSRSATTRLPKSYPCQNLHVRSANCPPR</sequence>
<feature type="region of interest" description="Disordered" evidence="1">
    <location>
        <begin position="26"/>
        <end position="47"/>
    </location>
</feature>
<organism evidence="2 3">
    <name type="scientific">Burkholderia pseudomultivorans</name>
    <dbReference type="NCBI Taxonomy" id="1207504"/>
    <lineage>
        <taxon>Bacteria</taxon>
        <taxon>Pseudomonadati</taxon>
        <taxon>Pseudomonadota</taxon>
        <taxon>Betaproteobacteria</taxon>
        <taxon>Burkholderiales</taxon>
        <taxon>Burkholderiaceae</taxon>
        <taxon>Burkholderia</taxon>
        <taxon>Burkholderia cepacia complex</taxon>
    </lineage>
</organism>
<reference evidence="2 3" key="1">
    <citation type="submission" date="2019-09" db="EMBL/GenBank/DDBJ databases">
        <authorList>
            <person name="Depoorter E."/>
        </authorList>
    </citation>
    <scope>NUCLEOTIDE SEQUENCE [LARGE SCALE GENOMIC DNA]</scope>
    <source>
        <strain evidence="2">LMG 26883</strain>
    </source>
</reference>
<dbReference type="AlphaFoldDB" id="A0A6P2J7F4"/>
<dbReference type="EMBL" id="CABVPP010000008">
    <property type="protein sequence ID" value="VWB38379.1"/>
    <property type="molecule type" value="Genomic_DNA"/>
</dbReference>
<gene>
    <name evidence="2" type="ORF">BPS26883_01721</name>
</gene>
<accession>A0A6P2J7F4</accession>
<dbReference type="Proteomes" id="UP000494162">
    <property type="component" value="Unassembled WGS sequence"/>
</dbReference>
<proteinExistence type="predicted"/>
<protein>
    <submittedName>
        <fullName evidence="2">Uncharacterized protein</fullName>
    </submittedName>
</protein>